<feature type="compositionally biased region" description="Acidic residues" evidence="1">
    <location>
        <begin position="15"/>
        <end position="24"/>
    </location>
</feature>
<accession>A0AAD9B713</accession>
<feature type="compositionally biased region" description="Polar residues" evidence="1">
    <location>
        <begin position="1"/>
        <end position="14"/>
    </location>
</feature>
<gene>
    <name evidence="2" type="ORF">KUDE01_026584</name>
</gene>
<organism evidence="2 3">
    <name type="scientific">Dissostichus eleginoides</name>
    <name type="common">Patagonian toothfish</name>
    <name type="synonym">Dissostichus amissus</name>
    <dbReference type="NCBI Taxonomy" id="100907"/>
    <lineage>
        <taxon>Eukaryota</taxon>
        <taxon>Metazoa</taxon>
        <taxon>Chordata</taxon>
        <taxon>Craniata</taxon>
        <taxon>Vertebrata</taxon>
        <taxon>Euteleostomi</taxon>
        <taxon>Actinopterygii</taxon>
        <taxon>Neopterygii</taxon>
        <taxon>Teleostei</taxon>
        <taxon>Neoteleostei</taxon>
        <taxon>Acanthomorphata</taxon>
        <taxon>Eupercaria</taxon>
        <taxon>Perciformes</taxon>
        <taxon>Notothenioidei</taxon>
        <taxon>Nototheniidae</taxon>
        <taxon>Dissostichus</taxon>
    </lineage>
</organism>
<feature type="compositionally biased region" description="Basic residues" evidence="1">
    <location>
        <begin position="64"/>
        <end position="75"/>
    </location>
</feature>
<protein>
    <submittedName>
        <fullName evidence="2">Linoleate 9S-lipoxygenase B</fullName>
    </submittedName>
</protein>
<keyword evidence="3" id="KW-1185">Reference proteome</keyword>
<dbReference type="EMBL" id="JASDAP010000026">
    <property type="protein sequence ID" value="KAK1878455.1"/>
    <property type="molecule type" value="Genomic_DNA"/>
</dbReference>
<feature type="region of interest" description="Disordered" evidence="1">
    <location>
        <begin position="60"/>
        <end position="87"/>
    </location>
</feature>
<feature type="region of interest" description="Disordered" evidence="1">
    <location>
        <begin position="1"/>
        <end position="25"/>
    </location>
</feature>
<reference evidence="2" key="1">
    <citation type="submission" date="2023-04" db="EMBL/GenBank/DDBJ databases">
        <title>Chromosome-level genome of Chaenocephalus aceratus.</title>
        <authorList>
            <person name="Park H."/>
        </authorList>
    </citation>
    <scope>NUCLEOTIDE SEQUENCE</scope>
    <source>
        <strain evidence="2">DE</strain>
        <tissue evidence="2">Muscle</tissue>
    </source>
</reference>
<feature type="compositionally biased region" description="Polar residues" evidence="1">
    <location>
        <begin position="76"/>
        <end position="86"/>
    </location>
</feature>
<evidence type="ECO:0000313" key="3">
    <source>
        <dbReference type="Proteomes" id="UP001228049"/>
    </source>
</evidence>
<dbReference type="AlphaFoldDB" id="A0AAD9B713"/>
<proteinExistence type="predicted"/>
<dbReference type="PANTHER" id="PTHR33104:SF2">
    <property type="entry name" value="CXC3 LIKE CYSTEINE CLUSTER DOMAIN-CONTAINING PROTEIN"/>
    <property type="match status" value="1"/>
</dbReference>
<dbReference type="PANTHER" id="PTHR33104">
    <property type="entry name" value="SI:DKEY-29D5.2"/>
    <property type="match status" value="1"/>
</dbReference>
<evidence type="ECO:0000256" key="1">
    <source>
        <dbReference type="SAM" id="MobiDB-lite"/>
    </source>
</evidence>
<sequence length="188" mass="21843">MAGQQSPRRTSLNWDESDTDEDKEEIDKVKAKLGEKLQAKEDCQPPVKWRKRDQFGRLIVKSRSSSKLHAKRQKKTGQSQLPNISTEHVADSTEGLTVGEEVEAVHSYLSRVAKTTKYMSKARRTDMITIHACGWNLRKKQNLHRYLSQRCVKTKKRTDEMDKDIQNLQTKLQTTEEGMKQWVKEVEE</sequence>
<comment type="caution">
    <text evidence="2">The sequence shown here is derived from an EMBL/GenBank/DDBJ whole genome shotgun (WGS) entry which is preliminary data.</text>
</comment>
<dbReference type="Proteomes" id="UP001228049">
    <property type="component" value="Unassembled WGS sequence"/>
</dbReference>
<evidence type="ECO:0000313" key="2">
    <source>
        <dbReference type="EMBL" id="KAK1878455.1"/>
    </source>
</evidence>
<name>A0AAD9B713_DISEL</name>